<dbReference type="PRINTS" id="PR00036">
    <property type="entry name" value="HTHLACI"/>
</dbReference>
<comment type="caution">
    <text evidence="5">The sequence shown here is derived from an EMBL/GenBank/DDBJ whole genome shotgun (WGS) entry which is preliminary data.</text>
</comment>
<reference evidence="5 6" key="1">
    <citation type="submission" date="2021-01" db="EMBL/GenBank/DDBJ databases">
        <title>Whole genome shotgun sequence of Cellulomonas phragmiteti NBRC 110785.</title>
        <authorList>
            <person name="Komaki H."/>
            <person name="Tamura T."/>
        </authorList>
    </citation>
    <scope>NUCLEOTIDE SEQUENCE [LARGE SCALE GENOMIC DNA]</scope>
    <source>
        <strain evidence="5 6">NBRC 110785</strain>
    </source>
</reference>
<evidence type="ECO:0000259" key="4">
    <source>
        <dbReference type="PROSITE" id="PS50932"/>
    </source>
</evidence>
<dbReference type="Gene3D" id="3.40.50.2300">
    <property type="match status" value="2"/>
</dbReference>
<dbReference type="InterPro" id="IPR010982">
    <property type="entry name" value="Lambda_DNA-bd_dom_sf"/>
</dbReference>
<evidence type="ECO:0000313" key="5">
    <source>
        <dbReference type="EMBL" id="GIG38721.1"/>
    </source>
</evidence>
<dbReference type="SMART" id="SM00354">
    <property type="entry name" value="HTH_LACI"/>
    <property type="match status" value="1"/>
</dbReference>
<dbReference type="InterPro" id="IPR000843">
    <property type="entry name" value="HTH_LacI"/>
</dbReference>
<dbReference type="PROSITE" id="PS00356">
    <property type="entry name" value="HTH_LACI_1"/>
    <property type="match status" value="1"/>
</dbReference>
<gene>
    <name evidence="5" type="ORF">Cph01nite_04830</name>
</gene>
<dbReference type="Pfam" id="PF00356">
    <property type="entry name" value="LacI"/>
    <property type="match status" value="1"/>
</dbReference>
<evidence type="ECO:0000313" key="6">
    <source>
        <dbReference type="Proteomes" id="UP000614741"/>
    </source>
</evidence>
<keyword evidence="3" id="KW-0804">Transcription</keyword>
<keyword evidence="1" id="KW-0805">Transcription regulation</keyword>
<evidence type="ECO:0000256" key="1">
    <source>
        <dbReference type="ARBA" id="ARBA00023015"/>
    </source>
</evidence>
<evidence type="ECO:0000256" key="3">
    <source>
        <dbReference type="ARBA" id="ARBA00023163"/>
    </source>
</evidence>
<accession>A0ABQ4DIG9</accession>
<name>A0ABQ4DIG9_9CELL</name>
<protein>
    <submittedName>
        <fullName evidence="5">LacI family transcriptional regulator</fullName>
    </submittedName>
</protein>
<dbReference type="PROSITE" id="PS50932">
    <property type="entry name" value="HTH_LACI_2"/>
    <property type="match status" value="1"/>
</dbReference>
<dbReference type="EMBL" id="BONP01000002">
    <property type="protein sequence ID" value="GIG38721.1"/>
    <property type="molecule type" value="Genomic_DNA"/>
</dbReference>
<dbReference type="Pfam" id="PF13377">
    <property type="entry name" value="Peripla_BP_3"/>
    <property type="match status" value="1"/>
</dbReference>
<keyword evidence="6" id="KW-1185">Reference proteome</keyword>
<dbReference type="SUPFAM" id="SSF53822">
    <property type="entry name" value="Periplasmic binding protein-like I"/>
    <property type="match status" value="1"/>
</dbReference>
<proteinExistence type="predicted"/>
<keyword evidence="2" id="KW-0238">DNA-binding</keyword>
<evidence type="ECO:0000256" key="2">
    <source>
        <dbReference type="ARBA" id="ARBA00023125"/>
    </source>
</evidence>
<dbReference type="InterPro" id="IPR028082">
    <property type="entry name" value="Peripla_BP_I"/>
</dbReference>
<dbReference type="CDD" id="cd01392">
    <property type="entry name" value="HTH_LacI"/>
    <property type="match status" value="1"/>
</dbReference>
<dbReference type="InterPro" id="IPR046335">
    <property type="entry name" value="LacI/GalR-like_sensor"/>
</dbReference>
<dbReference type="Proteomes" id="UP000614741">
    <property type="component" value="Unassembled WGS sequence"/>
</dbReference>
<dbReference type="SUPFAM" id="SSF47413">
    <property type="entry name" value="lambda repressor-like DNA-binding domains"/>
    <property type="match status" value="1"/>
</dbReference>
<dbReference type="PANTHER" id="PTHR30146">
    <property type="entry name" value="LACI-RELATED TRANSCRIPTIONAL REPRESSOR"/>
    <property type="match status" value="1"/>
</dbReference>
<dbReference type="Gene3D" id="1.10.260.40">
    <property type="entry name" value="lambda repressor-like DNA-binding domains"/>
    <property type="match status" value="1"/>
</dbReference>
<dbReference type="PANTHER" id="PTHR30146:SF153">
    <property type="entry name" value="LACTOSE OPERON REPRESSOR"/>
    <property type="match status" value="1"/>
</dbReference>
<feature type="domain" description="HTH lacI-type" evidence="4">
    <location>
        <begin position="10"/>
        <end position="55"/>
    </location>
</feature>
<sequence length="357" mass="37003">MPARPTPRRVTLDDVARSAGVSKATVSKALNARDDIAPDTRARVLATVEQLGYRPTTDRGHPPRRPALVAVLDVLESPYMTHVLGGVLAAATAAGTDLLLRLPPDRGTRTRRTAAAAWVAQQRAAGAVGIVGLTLAEPDALLRAAQDAGVPVVMVDPVDTREGAVVSVGATNWAGGRSATEHLLGLGHRRIAWIGGPAGSAAARERLHGYRAALDSAGVALDPALVRSDEFAVETGLRHARELLLLPDPPTAVLAGDDEIAVGVLAAAQELAVPVPGGLSVVGYDDTPQAGWTSPRLTSVRQPLDGMGRMAVETVLAMAAGHAPASWYVQLATTLVVRESTAPPARADRTRAPHAGT</sequence>
<organism evidence="5 6">
    <name type="scientific">Cellulomonas phragmiteti</name>
    <dbReference type="NCBI Taxonomy" id="478780"/>
    <lineage>
        <taxon>Bacteria</taxon>
        <taxon>Bacillati</taxon>
        <taxon>Actinomycetota</taxon>
        <taxon>Actinomycetes</taxon>
        <taxon>Micrococcales</taxon>
        <taxon>Cellulomonadaceae</taxon>
        <taxon>Cellulomonas</taxon>
    </lineage>
</organism>
<dbReference type="RefSeq" id="WP_203670784.1">
    <property type="nucleotide sequence ID" value="NZ_BONP01000002.1"/>
</dbReference>